<gene>
    <name evidence="3" type="ORF">L227DRAFT_654379</name>
</gene>
<evidence type="ECO:0000313" key="3">
    <source>
        <dbReference type="EMBL" id="RPD58988.1"/>
    </source>
</evidence>
<feature type="compositionally biased region" description="Pro residues" evidence="1">
    <location>
        <begin position="71"/>
        <end position="80"/>
    </location>
</feature>
<accession>A0A5C2S6S3</accession>
<evidence type="ECO:0000313" key="4">
    <source>
        <dbReference type="Proteomes" id="UP000313359"/>
    </source>
</evidence>
<evidence type="ECO:0000256" key="1">
    <source>
        <dbReference type="SAM" id="MobiDB-lite"/>
    </source>
</evidence>
<organism evidence="3 4">
    <name type="scientific">Lentinus tigrinus ALCF2SS1-6</name>
    <dbReference type="NCBI Taxonomy" id="1328759"/>
    <lineage>
        <taxon>Eukaryota</taxon>
        <taxon>Fungi</taxon>
        <taxon>Dikarya</taxon>
        <taxon>Basidiomycota</taxon>
        <taxon>Agaricomycotina</taxon>
        <taxon>Agaricomycetes</taxon>
        <taxon>Polyporales</taxon>
        <taxon>Polyporaceae</taxon>
        <taxon>Lentinus</taxon>
    </lineage>
</organism>
<dbReference type="Proteomes" id="UP000313359">
    <property type="component" value="Unassembled WGS sequence"/>
</dbReference>
<protein>
    <recommendedName>
        <fullName evidence="2">BTB domain-containing protein</fullName>
    </recommendedName>
</protein>
<proteinExistence type="predicted"/>
<reference evidence="3" key="1">
    <citation type="journal article" date="2018" name="Genome Biol. Evol.">
        <title>Genomics and development of Lentinus tigrinus, a white-rot wood-decaying mushroom with dimorphic fruiting bodies.</title>
        <authorList>
            <person name="Wu B."/>
            <person name="Xu Z."/>
            <person name="Knudson A."/>
            <person name="Carlson A."/>
            <person name="Chen N."/>
            <person name="Kovaka S."/>
            <person name="LaButti K."/>
            <person name="Lipzen A."/>
            <person name="Pennachio C."/>
            <person name="Riley R."/>
            <person name="Schakwitz W."/>
            <person name="Umezawa K."/>
            <person name="Ohm R.A."/>
            <person name="Grigoriev I.V."/>
            <person name="Nagy L.G."/>
            <person name="Gibbons J."/>
            <person name="Hibbett D."/>
        </authorList>
    </citation>
    <scope>NUCLEOTIDE SEQUENCE [LARGE SCALE GENOMIC DNA]</scope>
    <source>
        <strain evidence="3">ALCF2SS1-6</strain>
    </source>
</reference>
<dbReference type="SMART" id="SM00225">
    <property type="entry name" value="BTB"/>
    <property type="match status" value="1"/>
</dbReference>
<feature type="region of interest" description="Disordered" evidence="1">
    <location>
        <begin position="55"/>
        <end position="80"/>
    </location>
</feature>
<dbReference type="EMBL" id="ML122272">
    <property type="protein sequence ID" value="RPD58988.1"/>
    <property type="molecule type" value="Genomic_DNA"/>
</dbReference>
<dbReference type="InterPro" id="IPR000210">
    <property type="entry name" value="BTB/POZ_dom"/>
</dbReference>
<feature type="domain" description="BTB" evidence="2">
    <location>
        <begin position="18"/>
        <end position="141"/>
    </location>
</feature>
<evidence type="ECO:0000259" key="2">
    <source>
        <dbReference type="SMART" id="SM00225"/>
    </source>
</evidence>
<dbReference type="AlphaFoldDB" id="A0A5C2S6S3"/>
<dbReference type="STRING" id="1328759.A0A5C2S6S3"/>
<keyword evidence="4" id="KW-1185">Reference proteome</keyword>
<dbReference type="SUPFAM" id="SSF54695">
    <property type="entry name" value="POZ domain"/>
    <property type="match status" value="1"/>
</dbReference>
<sequence length="321" mass="36379">MAEKTNRTTVSPFNRPSEDVILRSSDGLELYVNKWVLKDASTVFADMFDVPQPPATDHGSIQVADGALPDAKPPPSDNTPPVIPVSEDGNTLEQLLKLCYPLSVSPTFLTFDSVKPVLVAAHKYHIDHALELVRPRLQHFSRTQPVHVYAFAARYGMTTLMEDAARDFLMLPDMWAYASELDGVSGTEYHRLLMYRNRCAATLKDLIATPLRTYFPDPDAWIWLTCSSCRKHRCGDGKCVPECKEAAWFRAHWDKLGTLLHATPALDAIRDPKLTEEPMKEAVTCSTCRNKVFRHMRRFSELFFAEVELRLSKILLDDVLR</sequence>
<dbReference type="OrthoDB" id="3357985at2759"/>
<dbReference type="Gene3D" id="3.30.710.10">
    <property type="entry name" value="Potassium Channel Kv1.1, Chain A"/>
    <property type="match status" value="1"/>
</dbReference>
<name>A0A5C2S6S3_9APHY</name>
<dbReference type="InterPro" id="IPR011333">
    <property type="entry name" value="SKP1/BTB/POZ_sf"/>
</dbReference>